<protein>
    <submittedName>
        <fullName evidence="2">Putative oxidoreductase YdgJ</fullName>
        <ecNumber evidence="2">1.-.-.-</ecNumber>
    </submittedName>
</protein>
<sequence>MNTKPQVCIVGGGMITQVQILPSLYHLQRQGIIGDISVCALDSGPLRVLAEDQTLKKAFPGQTFAANPSLDTEPNEKFPELYKQILADMPEQSIVAVAMPDQLHYPVIKEAISCGHHIMCVKPLVLKYKQAIEIEKIAYEKGLVIGVEYHKRLDDRALLARRQYRDGMFGEFKIGHAEMNEPYYYRNSNFQNWCTCENSDMFTYVGCHYVDQLHFITGLMPKSVSVYGIKDKYPNGNDGYLWTDARVLWDNGACLHVTDIMGYPDEGPGGNFQGIRMYFAGEGKSGMLVHNDQFRGIEHCYLEKGCEPGDTYYSQPSPDYFKFVSLGGKGLVPVGYGYRSIELIIKNACRCIGKDLDRRQQIINELDDDGVMATPKNSSYNELVMEAGRLSILNGGREVEIEYGENAGVKLK</sequence>
<keyword evidence="3" id="KW-1185">Reference proteome</keyword>
<dbReference type="AlphaFoldDB" id="A0A1Q2MIN2"/>
<dbReference type="OrthoDB" id="9815825at2"/>
<dbReference type="GO" id="GO:0016491">
    <property type="term" value="F:oxidoreductase activity"/>
    <property type="evidence" value="ECO:0007669"/>
    <property type="project" value="UniProtKB-KW"/>
</dbReference>
<dbReference type="SUPFAM" id="SSF55347">
    <property type="entry name" value="Glyceraldehyde-3-phosphate dehydrogenase-like, C-terminal domain"/>
    <property type="match status" value="1"/>
</dbReference>
<evidence type="ECO:0000313" key="3">
    <source>
        <dbReference type="Proteomes" id="UP000188181"/>
    </source>
</evidence>
<feature type="domain" description="Gfo/Idh/MocA-like oxidoreductase N-terminal" evidence="1">
    <location>
        <begin position="7"/>
        <end position="149"/>
    </location>
</feature>
<proteinExistence type="predicted"/>
<dbReference type="SUPFAM" id="SSF51735">
    <property type="entry name" value="NAD(P)-binding Rossmann-fold domains"/>
    <property type="match status" value="1"/>
</dbReference>
<dbReference type="STRING" id="1851148.SMSP2_02761"/>
<dbReference type="PANTHER" id="PTHR43377:SF1">
    <property type="entry name" value="BILIVERDIN REDUCTASE A"/>
    <property type="match status" value="1"/>
</dbReference>
<dbReference type="GO" id="GO:0000166">
    <property type="term" value="F:nucleotide binding"/>
    <property type="evidence" value="ECO:0007669"/>
    <property type="project" value="InterPro"/>
</dbReference>
<organism evidence="2 3">
    <name type="scientific">Limihaloglobus sulfuriphilus</name>
    <dbReference type="NCBI Taxonomy" id="1851148"/>
    <lineage>
        <taxon>Bacteria</taxon>
        <taxon>Pseudomonadati</taxon>
        <taxon>Planctomycetota</taxon>
        <taxon>Phycisphaerae</taxon>
        <taxon>Sedimentisphaerales</taxon>
        <taxon>Sedimentisphaeraceae</taxon>
        <taxon>Limihaloglobus</taxon>
    </lineage>
</organism>
<keyword evidence="2" id="KW-0560">Oxidoreductase</keyword>
<evidence type="ECO:0000259" key="1">
    <source>
        <dbReference type="Pfam" id="PF01408"/>
    </source>
</evidence>
<dbReference type="Gene3D" id="3.40.50.720">
    <property type="entry name" value="NAD(P)-binding Rossmann-like Domain"/>
    <property type="match status" value="1"/>
</dbReference>
<dbReference type="EMBL" id="CP019646">
    <property type="protein sequence ID" value="AQQ72378.1"/>
    <property type="molecule type" value="Genomic_DNA"/>
</dbReference>
<accession>A0A1Q2MIN2</accession>
<dbReference type="Proteomes" id="UP000188181">
    <property type="component" value="Chromosome"/>
</dbReference>
<dbReference type="PANTHER" id="PTHR43377">
    <property type="entry name" value="BILIVERDIN REDUCTASE A"/>
    <property type="match status" value="1"/>
</dbReference>
<dbReference type="EC" id="1.-.-.-" evidence="2"/>
<dbReference type="KEGG" id="pbas:SMSP2_02761"/>
<evidence type="ECO:0000313" key="2">
    <source>
        <dbReference type="EMBL" id="AQQ72378.1"/>
    </source>
</evidence>
<gene>
    <name evidence="2" type="primary">ydgJ_2</name>
    <name evidence="2" type="ORF">SMSP2_02761</name>
</gene>
<dbReference type="Gene3D" id="3.30.360.10">
    <property type="entry name" value="Dihydrodipicolinate Reductase, domain 2"/>
    <property type="match status" value="1"/>
</dbReference>
<dbReference type="InterPro" id="IPR051450">
    <property type="entry name" value="Gfo/Idh/MocA_Oxidoreductases"/>
</dbReference>
<reference evidence="3" key="1">
    <citation type="submission" date="2017-02" db="EMBL/GenBank/DDBJ databases">
        <title>Comparative genomics and description of representatives of a novel lineage of planctomycetes thriving in anoxic sediments.</title>
        <authorList>
            <person name="Spring S."/>
            <person name="Bunk B."/>
            <person name="Sproer C."/>
        </authorList>
    </citation>
    <scope>NUCLEOTIDE SEQUENCE [LARGE SCALE GENOMIC DNA]</scope>
    <source>
        <strain evidence="3">SM-Chi-D1</strain>
    </source>
</reference>
<dbReference type="Pfam" id="PF01408">
    <property type="entry name" value="GFO_IDH_MocA"/>
    <property type="match status" value="1"/>
</dbReference>
<dbReference type="InterPro" id="IPR000683">
    <property type="entry name" value="Gfo/Idh/MocA-like_OxRdtase_N"/>
</dbReference>
<dbReference type="InterPro" id="IPR036291">
    <property type="entry name" value="NAD(P)-bd_dom_sf"/>
</dbReference>
<dbReference type="RefSeq" id="WP_146684575.1">
    <property type="nucleotide sequence ID" value="NZ_CP019646.1"/>
</dbReference>
<name>A0A1Q2MIN2_9BACT</name>